<dbReference type="Proteomes" id="UP001501510">
    <property type="component" value="Unassembled WGS sequence"/>
</dbReference>
<feature type="domain" description="ABC transporter" evidence="5">
    <location>
        <begin position="6"/>
        <end position="234"/>
    </location>
</feature>
<organism evidence="6 7">
    <name type="scientific">Clostridium oceanicum</name>
    <dbReference type="NCBI Taxonomy" id="1543"/>
    <lineage>
        <taxon>Bacteria</taxon>
        <taxon>Bacillati</taxon>
        <taxon>Bacillota</taxon>
        <taxon>Clostridia</taxon>
        <taxon>Eubacteriales</taxon>
        <taxon>Clostridiaceae</taxon>
        <taxon>Clostridium</taxon>
    </lineage>
</organism>
<dbReference type="InterPro" id="IPR003439">
    <property type="entry name" value="ABC_transporter-like_ATP-bd"/>
</dbReference>
<evidence type="ECO:0000313" key="7">
    <source>
        <dbReference type="Proteomes" id="UP001501510"/>
    </source>
</evidence>
<evidence type="ECO:0000313" key="6">
    <source>
        <dbReference type="EMBL" id="GAA0737374.1"/>
    </source>
</evidence>
<dbReference type="PROSITE" id="PS00211">
    <property type="entry name" value="ABC_TRANSPORTER_1"/>
    <property type="match status" value="1"/>
</dbReference>
<protein>
    <submittedName>
        <fullName evidence="6">ABC transporter ATP-binding protein</fullName>
    </submittedName>
</protein>
<dbReference type="Pfam" id="PF00005">
    <property type="entry name" value="ABC_tran"/>
    <property type="match status" value="1"/>
</dbReference>
<dbReference type="InterPro" id="IPR027417">
    <property type="entry name" value="P-loop_NTPase"/>
</dbReference>
<dbReference type="EMBL" id="BAAACG010000008">
    <property type="protein sequence ID" value="GAA0737374.1"/>
    <property type="molecule type" value="Genomic_DNA"/>
</dbReference>
<proteinExistence type="inferred from homology"/>
<evidence type="ECO:0000256" key="3">
    <source>
        <dbReference type="ARBA" id="ARBA00022741"/>
    </source>
</evidence>
<keyword evidence="4 6" id="KW-0067">ATP-binding</keyword>
<keyword evidence="7" id="KW-1185">Reference proteome</keyword>
<keyword evidence="2" id="KW-0813">Transport</keyword>
<comment type="similarity">
    <text evidence="1">Belongs to the ABC transporter superfamily.</text>
</comment>
<evidence type="ECO:0000256" key="1">
    <source>
        <dbReference type="ARBA" id="ARBA00005417"/>
    </source>
</evidence>
<dbReference type="InterPro" id="IPR003593">
    <property type="entry name" value="AAA+_ATPase"/>
</dbReference>
<comment type="caution">
    <text evidence="6">The sequence shown here is derived from an EMBL/GenBank/DDBJ whole genome shotgun (WGS) entry which is preliminary data.</text>
</comment>
<reference evidence="6 7" key="1">
    <citation type="journal article" date="2019" name="Int. J. Syst. Evol. Microbiol.">
        <title>The Global Catalogue of Microorganisms (GCM) 10K type strain sequencing project: providing services to taxonomists for standard genome sequencing and annotation.</title>
        <authorList>
            <consortium name="The Broad Institute Genomics Platform"/>
            <consortium name="The Broad Institute Genome Sequencing Center for Infectious Disease"/>
            <person name="Wu L."/>
            <person name="Ma J."/>
        </authorList>
    </citation>
    <scope>NUCLEOTIDE SEQUENCE [LARGE SCALE GENOMIC DNA]</scope>
    <source>
        <strain evidence="6 7">JCM 1407</strain>
    </source>
</reference>
<evidence type="ECO:0000259" key="5">
    <source>
        <dbReference type="PROSITE" id="PS50893"/>
    </source>
</evidence>
<evidence type="ECO:0000256" key="4">
    <source>
        <dbReference type="ARBA" id="ARBA00022840"/>
    </source>
</evidence>
<dbReference type="Gene3D" id="3.40.50.300">
    <property type="entry name" value="P-loop containing nucleotide triphosphate hydrolases"/>
    <property type="match status" value="1"/>
</dbReference>
<gene>
    <name evidence="6" type="ORF">GCM10008906_13440</name>
</gene>
<dbReference type="PROSITE" id="PS50893">
    <property type="entry name" value="ABC_TRANSPORTER_2"/>
    <property type="match status" value="1"/>
</dbReference>
<dbReference type="SUPFAM" id="SSF52540">
    <property type="entry name" value="P-loop containing nucleoside triphosphate hydrolases"/>
    <property type="match status" value="1"/>
</dbReference>
<dbReference type="PANTHER" id="PTHR43335">
    <property type="entry name" value="ABC TRANSPORTER, ATP-BINDING PROTEIN"/>
    <property type="match status" value="1"/>
</dbReference>
<evidence type="ECO:0000256" key="2">
    <source>
        <dbReference type="ARBA" id="ARBA00022448"/>
    </source>
</evidence>
<dbReference type="SMART" id="SM00382">
    <property type="entry name" value="AAA"/>
    <property type="match status" value="1"/>
</dbReference>
<accession>A0ABN1JE68</accession>
<keyword evidence="3" id="KW-0547">Nucleotide-binding</keyword>
<dbReference type="InterPro" id="IPR017871">
    <property type="entry name" value="ABC_transporter-like_CS"/>
</dbReference>
<sequence>MDEIILKTNNLTKFYRKVEAVSNINMTIKKGEIYGLIGNNGAGKTTLIKLITGLSKKSSGSIELFGELEDRKIEKARNRIGAIVESPGVYLNKSIYENMNIYRMEKGIAGKECIEDILEKVGILSIKNKKVKSVSLGMKQRLGIAMALLGDPEFLILDEPLNAIDPTGIIEMRELLKNLNEEKGVTILISSHILDELSRLATSYGIIHKGKLIEELTYKELKDKCKNFIHIKVDNTSKATVILNKKLNTSNFEIDGNNAIKLYDHLDIIGEIAKILVDEGLELQELMIKGDKLENYLSKCIKEFESDKPQ</sequence>
<dbReference type="GO" id="GO:0005524">
    <property type="term" value="F:ATP binding"/>
    <property type="evidence" value="ECO:0007669"/>
    <property type="project" value="UniProtKB-KW"/>
</dbReference>
<dbReference type="PANTHER" id="PTHR43335:SF8">
    <property type="entry name" value="ABC TRANSPORTER, ATP-BINDING PROTEIN"/>
    <property type="match status" value="1"/>
</dbReference>
<name>A0ABN1JE68_9CLOT</name>
<dbReference type="RefSeq" id="WP_343760152.1">
    <property type="nucleotide sequence ID" value="NZ_BAAACG010000008.1"/>
</dbReference>